<evidence type="ECO:0000256" key="7">
    <source>
        <dbReference type="ARBA" id="ARBA00022723"/>
    </source>
</evidence>
<dbReference type="Pfam" id="PF01292">
    <property type="entry name" value="Ni_hydr_CYTB"/>
    <property type="match status" value="1"/>
</dbReference>
<dbReference type="EMBL" id="SAYW01000001">
    <property type="protein sequence ID" value="RWU10915.1"/>
    <property type="molecule type" value="Genomic_DNA"/>
</dbReference>
<dbReference type="GO" id="GO:0009055">
    <property type="term" value="F:electron transfer activity"/>
    <property type="evidence" value="ECO:0007669"/>
    <property type="project" value="InterPro"/>
</dbReference>
<comment type="similarity">
    <text evidence="2">Belongs to the HupC/HyaC/HydC family.</text>
</comment>
<keyword evidence="5" id="KW-0349">Heme</keyword>
<keyword evidence="6 12" id="KW-0812">Transmembrane</keyword>
<dbReference type="GO" id="GO:0005886">
    <property type="term" value="C:plasma membrane"/>
    <property type="evidence" value="ECO:0007669"/>
    <property type="project" value="UniProtKB-SubCell"/>
</dbReference>
<gene>
    <name evidence="14" type="ORF">DPV69_06185</name>
</gene>
<evidence type="ECO:0000256" key="3">
    <source>
        <dbReference type="ARBA" id="ARBA00022448"/>
    </source>
</evidence>
<dbReference type="PANTHER" id="PTHR30485">
    <property type="entry name" value="NI/FE-HYDROGENASE 1 B-TYPE CYTOCHROME SUBUNIT"/>
    <property type="match status" value="1"/>
</dbReference>
<dbReference type="Proteomes" id="UP000284120">
    <property type="component" value="Unassembled WGS sequence"/>
</dbReference>
<dbReference type="RefSeq" id="WP_113646398.1">
    <property type="nucleotide sequence ID" value="NZ_QMHN01000001.1"/>
</dbReference>
<keyword evidence="10" id="KW-0408">Iron</keyword>
<organism evidence="14 15">
    <name type="scientific">Pedobacter chitinilyticus</name>
    <dbReference type="NCBI Taxonomy" id="2233776"/>
    <lineage>
        <taxon>Bacteria</taxon>
        <taxon>Pseudomonadati</taxon>
        <taxon>Bacteroidota</taxon>
        <taxon>Sphingobacteriia</taxon>
        <taxon>Sphingobacteriales</taxon>
        <taxon>Sphingobacteriaceae</taxon>
        <taxon>Pedobacter</taxon>
    </lineage>
</organism>
<dbReference type="InterPro" id="IPR051542">
    <property type="entry name" value="Hydrogenase_cytochrome"/>
</dbReference>
<keyword evidence="15" id="KW-1185">Reference proteome</keyword>
<evidence type="ECO:0000256" key="12">
    <source>
        <dbReference type="SAM" id="Phobius"/>
    </source>
</evidence>
<comment type="subcellular location">
    <subcellularLocation>
        <location evidence="1">Cell membrane</location>
        <topology evidence="1">Multi-pass membrane protein</topology>
    </subcellularLocation>
</comment>
<dbReference type="GO" id="GO:0005506">
    <property type="term" value="F:iron ion binding"/>
    <property type="evidence" value="ECO:0007669"/>
    <property type="project" value="InterPro"/>
</dbReference>
<dbReference type="InterPro" id="IPR016174">
    <property type="entry name" value="Di-haem_cyt_TM"/>
</dbReference>
<sequence>MENKLKRYTANLRLWHWLNAMVISGSLLTILINSTLLDRKTNAIWLSGQLKDAGAKVSEQQLGEVSHGLSEMVWNVHVYVGYFLIALLIYRLLGELMLAKKQHLFYKLKKELRMLGQRNGQIGIKDPIIKLSYLLFYVMLLFMAVSGLGIKFHSQIGLSNSMAHGLKEAHETVMYAILLFIVVHIVGVIIAERGNKRGIVSDMINGGRAED</sequence>
<keyword evidence="4" id="KW-1003">Cell membrane</keyword>
<protein>
    <submittedName>
        <fullName evidence="14">Cytochrome b/b6 domain-containing protein</fullName>
    </submittedName>
</protein>
<keyword evidence="3" id="KW-0813">Transport</keyword>
<dbReference type="AlphaFoldDB" id="A0A3S3QID7"/>
<dbReference type="InterPro" id="IPR011577">
    <property type="entry name" value="Cyt_b561_bac/Ni-Hgenase"/>
</dbReference>
<dbReference type="OrthoDB" id="5615941at2"/>
<evidence type="ECO:0000256" key="2">
    <source>
        <dbReference type="ARBA" id="ARBA00008622"/>
    </source>
</evidence>
<keyword evidence="7" id="KW-0479">Metal-binding</keyword>
<keyword evidence="11 12" id="KW-0472">Membrane</keyword>
<feature type="transmembrane region" description="Helical" evidence="12">
    <location>
        <begin position="12"/>
        <end position="32"/>
    </location>
</feature>
<evidence type="ECO:0000256" key="6">
    <source>
        <dbReference type="ARBA" id="ARBA00022692"/>
    </source>
</evidence>
<comment type="caution">
    <text evidence="14">The sequence shown here is derived from an EMBL/GenBank/DDBJ whole genome shotgun (WGS) entry which is preliminary data.</text>
</comment>
<dbReference type="PRINTS" id="PR00161">
    <property type="entry name" value="NIHGNASECYTB"/>
</dbReference>
<evidence type="ECO:0000256" key="11">
    <source>
        <dbReference type="ARBA" id="ARBA00023136"/>
    </source>
</evidence>
<reference evidence="14 15" key="1">
    <citation type="submission" date="2018-06" db="EMBL/GenBank/DDBJ databases">
        <title>Pedobacter endophyticus sp. nov., an endophytic bacterium isolated from a leaf of Triticum aestivum.</title>
        <authorList>
            <person name="Zhang L."/>
        </authorList>
    </citation>
    <scope>NUCLEOTIDE SEQUENCE [LARGE SCALE GENOMIC DNA]</scope>
    <source>
        <strain evidence="14 15">CM134L-2</strain>
    </source>
</reference>
<accession>A0A3S3QID7</accession>
<feature type="domain" description="Cytochrome b561 bacterial/Ni-hydrogenase" evidence="13">
    <location>
        <begin position="7"/>
        <end position="206"/>
    </location>
</feature>
<dbReference type="InterPro" id="IPR000516">
    <property type="entry name" value="Ni-dep_Hydgase_cyt-B"/>
</dbReference>
<dbReference type="GO" id="GO:0022904">
    <property type="term" value="P:respiratory electron transport chain"/>
    <property type="evidence" value="ECO:0007669"/>
    <property type="project" value="InterPro"/>
</dbReference>
<evidence type="ECO:0000313" key="15">
    <source>
        <dbReference type="Proteomes" id="UP000284120"/>
    </source>
</evidence>
<name>A0A3S3QID7_9SPHI</name>
<proteinExistence type="inferred from homology"/>
<evidence type="ECO:0000256" key="1">
    <source>
        <dbReference type="ARBA" id="ARBA00004651"/>
    </source>
</evidence>
<evidence type="ECO:0000256" key="10">
    <source>
        <dbReference type="ARBA" id="ARBA00023004"/>
    </source>
</evidence>
<keyword evidence="8" id="KW-0249">Electron transport</keyword>
<evidence type="ECO:0000256" key="5">
    <source>
        <dbReference type="ARBA" id="ARBA00022617"/>
    </source>
</evidence>
<evidence type="ECO:0000259" key="13">
    <source>
        <dbReference type="Pfam" id="PF01292"/>
    </source>
</evidence>
<keyword evidence="9 12" id="KW-1133">Transmembrane helix</keyword>
<dbReference type="GO" id="GO:0020037">
    <property type="term" value="F:heme binding"/>
    <property type="evidence" value="ECO:0007669"/>
    <property type="project" value="TreeGrafter"/>
</dbReference>
<feature type="transmembrane region" description="Helical" evidence="12">
    <location>
        <begin position="131"/>
        <end position="152"/>
    </location>
</feature>
<evidence type="ECO:0000313" key="14">
    <source>
        <dbReference type="EMBL" id="RWU10915.1"/>
    </source>
</evidence>
<evidence type="ECO:0000256" key="8">
    <source>
        <dbReference type="ARBA" id="ARBA00022982"/>
    </source>
</evidence>
<feature type="transmembrane region" description="Helical" evidence="12">
    <location>
        <begin position="72"/>
        <end position="93"/>
    </location>
</feature>
<dbReference type="SUPFAM" id="SSF81342">
    <property type="entry name" value="Transmembrane di-heme cytochromes"/>
    <property type="match status" value="1"/>
</dbReference>
<evidence type="ECO:0000256" key="9">
    <source>
        <dbReference type="ARBA" id="ARBA00022989"/>
    </source>
</evidence>
<dbReference type="PANTHER" id="PTHR30485:SF0">
    <property type="entry name" value="NI_FE-HYDROGENASE 1 B-TYPE CYTOCHROME SUBUNIT-RELATED"/>
    <property type="match status" value="1"/>
</dbReference>
<dbReference type="Gene3D" id="1.20.950.20">
    <property type="entry name" value="Transmembrane di-heme cytochromes, Chain C"/>
    <property type="match status" value="1"/>
</dbReference>
<evidence type="ECO:0000256" key="4">
    <source>
        <dbReference type="ARBA" id="ARBA00022475"/>
    </source>
</evidence>
<feature type="transmembrane region" description="Helical" evidence="12">
    <location>
        <begin position="172"/>
        <end position="191"/>
    </location>
</feature>